<dbReference type="AlphaFoldDB" id="F8GMY0"/>
<dbReference type="Pfam" id="PF03466">
    <property type="entry name" value="LysR_substrate"/>
    <property type="match status" value="1"/>
</dbReference>
<dbReference type="SUPFAM" id="SSF46785">
    <property type="entry name" value="Winged helix' DNA-binding domain"/>
    <property type="match status" value="1"/>
</dbReference>
<protein>
    <submittedName>
        <fullName evidence="6">Transcriptional regulator LysR family</fullName>
    </submittedName>
</protein>
<dbReference type="InterPro" id="IPR005119">
    <property type="entry name" value="LysR_subst-bd"/>
</dbReference>
<dbReference type="PANTHER" id="PTHR30579:SF7">
    <property type="entry name" value="HTH-TYPE TRANSCRIPTIONAL REGULATOR LRHA-RELATED"/>
    <property type="match status" value="1"/>
</dbReference>
<dbReference type="PANTHER" id="PTHR30579">
    <property type="entry name" value="TRANSCRIPTIONAL REGULATOR"/>
    <property type="match status" value="1"/>
</dbReference>
<evidence type="ECO:0000313" key="6">
    <source>
        <dbReference type="EMBL" id="AEI79034.1"/>
    </source>
</evidence>
<dbReference type="InterPro" id="IPR000847">
    <property type="entry name" value="LysR_HTH_N"/>
</dbReference>
<comment type="similarity">
    <text evidence="1">Belongs to the LysR transcriptional regulatory family.</text>
</comment>
<dbReference type="EMBL" id="CP002878">
    <property type="protein sequence ID" value="AEI79034.1"/>
    <property type="molecule type" value="Genomic_DNA"/>
</dbReference>
<dbReference type="PROSITE" id="PS50931">
    <property type="entry name" value="HTH_LYSR"/>
    <property type="match status" value="1"/>
</dbReference>
<dbReference type="GO" id="GO:0003700">
    <property type="term" value="F:DNA-binding transcription factor activity"/>
    <property type="evidence" value="ECO:0007669"/>
    <property type="project" value="InterPro"/>
</dbReference>
<sequence>MMKSPAVEKSMDKPAMHDPRLDPVLLQSFVAVAESGSFTRAAQRVHLTQSTVSQQVRRLEDQLGCVLLDRGGRYVTTTPEGERLLGYARRLQQLMAEAVGQLRQSAGQGEIRIGVPEDFAARPLTPVLAGFADDWPGMRLEVTSGMSHELWQRFQDRELDLVLVKQRVGQAPGLASWPEPLCWFDSRGRPAVARDPVPLVAFPVGGLYRGEMTHALDAGGRRWRVAFVSASLASILAAVADGLGVTLLPRRLATAQHQVLEDDGWPAAVPDVELSLHAQPDLPAAARDMAARLAALCETVMGPGEPPADQPKNSL</sequence>
<evidence type="ECO:0000259" key="5">
    <source>
        <dbReference type="PROSITE" id="PS50931"/>
    </source>
</evidence>
<reference evidence="6 7" key="1">
    <citation type="journal article" date="2011" name="J. Bacteriol.">
        <title>Complete genome sequence of the type strain Cupriavidus necator N-1.</title>
        <authorList>
            <person name="Poehlein A."/>
            <person name="Kusian B."/>
            <person name="Friedrich B."/>
            <person name="Daniel R."/>
            <person name="Bowien B."/>
        </authorList>
    </citation>
    <scope>NUCLEOTIDE SEQUENCE [LARGE SCALE GENOMIC DNA]</scope>
    <source>
        <strain evidence="7">ATCC 43291 / DSM 13513 / CCUG 52238 / LMG 8453 / N-1</strain>
    </source>
</reference>
<organism evidence="6 7">
    <name type="scientific">Cupriavidus necator (strain ATCC 43291 / DSM 13513 / CCUG 52238 / LMG 8453 / N-1)</name>
    <name type="common">Ralstonia eutropha</name>
    <dbReference type="NCBI Taxonomy" id="1042878"/>
    <lineage>
        <taxon>Bacteria</taxon>
        <taxon>Pseudomonadati</taxon>
        <taxon>Pseudomonadota</taxon>
        <taxon>Betaproteobacteria</taxon>
        <taxon>Burkholderiales</taxon>
        <taxon>Burkholderiaceae</taxon>
        <taxon>Cupriavidus</taxon>
    </lineage>
</organism>
<dbReference type="SUPFAM" id="SSF53850">
    <property type="entry name" value="Periplasmic binding protein-like II"/>
    <property type="match status" value="1"/>
</dbReference>
<gene>
    <name evidence="6" type="ordered locus">CNE_2c00420</name>
</gene>
<dbReference type="FunFam" id="1.10.10.10:FF:000001">
    <property type="entry name" value="LysR family transcriptional regulator"/>
    <property type="match status" value="1"/>
</dbReference>
<dbReference type="Pfam" id="PF00126">
    <property type="entry name" value="HTH_1"/>
    <property type="match status" value="1"/>
</dbReference>
<dbReference type="PRINTS" id="PR00039">
    <property type="entry name" value="HTHLYSR"/>
</dbReference>
<keyword evidence="2" id="KW-0805">Transcription regulation</keyword>
<dbReference type="HOGENOM" id="CLU_039613_1_1_4"/>
<name>F8GMY0_CUPNN</name>
<dbReference type="InterPro" id="IPR036390">
    <property type="entry name" value="WH_DNA-bd_sf"/>
</dbReference>
<proteinExistence type="inferred from homology"/>
<evidence type="ECO:0000313" key="7">
    <source>
        <dbReference type="Proteomes" id="UP000006798"/>
    </source>
</evidence>
<evidence type="ECO:0000256" key="3">
    <source>
        <dbReference type="ARBA" id="ARBA00023125"/>
    </source>
</evidence>
<evidence type="ECO:0000256" key="4">
    <source>
        <dbReference type="ARBA" id="ARBA00023163"/>
    </source>
</evidence>
<keyword evidence="3" id="KW-0238">DNA-binding</keyword>
<keyword evidence="4" id="KW-0804">Transcription</keyword>
<feature type="domain" description="HTH lysR-type" evidence="5">
    <location>
        <begin position="21"/>
        <end position="78"/>
    </location>
</feature>
<dbReference type="Gene3D" id="3.40.190.10">
    <property type="entry name" value="Periplasmic binding protein-like II"/>
    <property type="match status" value="2"/>
</dbReference>
<evidence type="ECO:0000256" key="2">
    <source>
        <dbReference type="ARBA" id="ARBA00023015"/>
    </source>
</evidence>
<dbReference type="GO" id="GO:0003677">
    <property type="term" value="F:DNA binding"/>
    <property type="evidence" value="ECO:0007669"/>
    <property type="project" value="UniProtKB-KW"/>
</dbReference>
<dbReference type="Proteomes" id="UP000006798">
    <property type="component" value="Chromosome 2"/>
</dbReference>
<accession>F8GMY0</accession>
<dbReference type="InterPro" id="IPR050176">
    <property type="entry name" value="LTTR"/>
</dbReference>
<dbReference type="InterPro" id="IPR036388">
    <property type="entry name" value="WH-like_DNA-bd_sf"/>
</dbReference>
<dbReference type="Gene3D" id="1.10.10.10">
    <property type="entry name" value="Winged helix-like DNA-binding domain superfamily/Winged helix DNA-binding domain"/>
    <property type="match status" value="1"/>
</dbReference>
<dbReference type="KEGG" id="cnc:CNE_2c00420"/>
<evidence type="ECO:0000256" key="1">
    <source>
        <dbReference type="ARBA" id="ARBA00009437"/>
    </source>
</evidence>